<dbReference type="SUPFAM" id="SSF56801">
    <property type="entry name" value="Acetyl-CoA synthetase-like"/>
    <property type="match status" value="1"/>
</dbReference>
<dbReference type="Gene3D" id="3.30.300.30">
    <property type="match status" value="1"/>
</dbReference>
<evidence type="ECO:0000259" key="1">
    <source>
        <dbReference type="Pfam" id="PF13193"/>
    </source>
</evidence>
<dbReference type="InterPro" id="IPR025110">
    <property type="entry name" value="AMP-bd_C"/>
</dbReference>
<dbReference type="Gene3D" id="3.40.50.12780">
    <property type="entry name" value="N-terminal domain of ligase-like"/>
    <property type="match status" value="1"/>
</dbReference>
<accession>A0ABR2ZU06</accession>
<feature type="domain" description="AMP-binding enzyme C-terminal" evidence="1">
    <location>
        <begin position="90"/>
        <end position="179"/>
    </location>
</feature>
<dbReference type="PANTHER" id="PTHR24096:SF422">
    <property type="entry name" value="BCDNA.GH02901"/>
    <property type="match status" value="1"/>
</dbReference>
<keyword evidence="3" id="KW-1185">Reference proteome</keyword>
<dbReference type="Pfam" id="PF13193">
    <property type="entry name" value="AMP-binding_C"/>
    <property type="match status" value="1"/>
</dbReference>
<gene>
    <name evidence="2" type="ORF">AAF712_008497</name>
</gene>
<proteinExistence type="predicted"/>
<evidence type="ECO:0000313" key="3">
    <source>
        <dbReference type="Proteomes" id="UP001437256"/>
    </source>
</evidence>
<reference evidence="2 3" key="1">
    <citation type="submission" date="2024-05" db="EMBL/GenBank/DDBJ databases">
        <title>A draft genome resource for the thread blight pathogen Marasmius tenuissimus strain MS-2.</title>
        <authorList>
            <person name="Yulfo-Soto G.E."/>
            <person name="Baruah I.K."/>
            <person name="Amoako-Attah I."/>
            <person name="Bukari Y."/>
            <person name="Meinhardt L.W."/>
            <person name="Bailey B.A."/>
            <person name="Cohen S.P."/>
        </authorList>
    </citation>
    <scope>NUCLEOTIDE SEQUENCE [LARGE SCALE GENOMIC DNA]</scope>
    <source>
        <strain evidence="2 3">MS-2</strain>
    </source>
</reference>
<dbReference type="Proteomes" id="UP001437256">
    <property type="component" value="Unassembled WGS sequence"/>
</dbReference>
<evidence type="ECO:0000313" key="2">
    <source>
        <dbReference type="EMBL" id="KAL0064552.1"/>
    </source>
</evidence>
<organism evidence="2 3">
    <name type="scientific">Marasmius tenuissimus</name>
    <dbReference type="NCBI Taxonomy" id="585030"/>
    <lineage>
        <taxon>Eukaryota</taxon>
        <taxon>Fungi</taxon>
        <taxon>Dikarya</taxon>
        <taxon>Basidiomycota</taxon>
        <taxon>Agaricomycotina</taxon>
        <taxon>Agaricomycetes</taxon>
        <taxon>Agaricomycetidae</taxon>
        <taxon>Agaricales</taxon>
        <taxon>Marasmiineae</taxon>
        <taxon>Marasmiaceae</taxon>
        <taxon>Marasmius</taxon>
    </lineage>
</organism>
<dbReference type="EMBL" id="JBBXMP010000060">
    <property type="protein sequence ID" value="KAL0064552.1"/>
    <property type="molecule type" value="Genomic_DNA"/>
</dbReference>
<dbReference type="InterPro" id="IPR045851">
    <property type="entry name" value="AMP-bd_C_sf"/>
</dbReference>
<comment type="caution">
    <text evidence="2">The sequence shown here is derived from an EMBL/GenBank/DDBJ whole genome shotgun (WGS) entry which is preliminary data.</text>
</comment>
<dbReference type="PANTHER" id="PTHR24096">
    <property type="entry name" value="LONG-CHAIN-FATTY-ACID--COA LIGASE"/>
    <property type="match status" value="1"/>
</dbReference>
<dbReference type="InterPro" id="IPR042099">
    <property type="entry name" value="ANL_N_sf"/>
</dbReference>
<name>A0ABR2ZU06_9AGAR</name>
<protein>
    <recommendedName>
        <fullName evidence="1">AMP-binding enzyme C-terminal domain-containing protein</fullName>
    </recommendedName>
</protein>
<sequence length="221" mass="23686">MLGSGGQFLPGTAAKVVKPDGSLAEVGEVGELFVKGGQVALGYYGNEKATRETFADGWLRTGDQVYFDEHGDIFIVERIKVKGLQVAPAELEGHLLTHASIADAAVIGVPDEYAGELPFAFVVLQPHVALTVEGNAKMAEEVRSSIFKASYVADAKSRHKWPTGGIQFTDSVPRNASGKILRRLLREEREKEVPDSSYARTASSNVSLTGGLIQASARSKL</sequence>